<protein>
    <recommendedName>
        <fullName evidence="3">Nucleoside 2-deoxyribosyltransferase</fullName>
    </recommendedName>
</protein>
<evidence type="ECO:0000313" key="2">
    <source>
        <dbReference type="Proteomes" id="UP000598426"/>
    </source>
</evidence>
<keyword evidence="2" id="KW-1185">Reference proteome</keyword>
<dbReference type="RefSeq" id="WP_191171578.1">
    <property type="nucleotide sequence ID" value="NZ_JACXZS010000005.1"/>
</dbReference>
<reference evidence="1 2" key="1">
    <citation type="submission" date="2020-09" db="EMBL/GenBank/DDBJ databases">
        <title>Isolation and identification of active actinomycetes.</title>
        <authorList>
            <person name="Li X."/>
        </authorList>
    </citation>
    <scope>NUCLEOTIDE SEQUENCE [LARGE SCALE GENOMIC DNA]</scope>
    <source>
        <strain evidence="1 2">NEAU-LLC</strain>
    </source>
</reference>
<name>A0ABR8NMV5_9MICO</name>
<accession>A0ABR8NMV5</accession>
<sequence>MTHDSDVFDDPEVRAWMQHAIDELVPKLRESAATISVVPDDVGLGDIKFALETGMTLLLGKPLILAVVPGRKVPAGLVRAADRIIDFDERNPTAAMDAIQRALTELVPDEPPC</sequence>
<proteinExistence type="predicted"/>
<evidence type="ECO:0000313" key="1">
    <source>
        <dbReference type="EMBL" id="MBD3941964.1"/>
    </source>
</evidence>
<dbReference type="Proteomes" id="UP000598426">
    <property type="component" value="Unassembled WGS sequence"/>
</dbReference>
<comment type="caution">
    <text evidence="1">The sequence shown here is derived from an EMBL/GenBank/DDBJ whole genome shotgun (WGS) entry which is preliminary data.</text>
</comment>
<gene>
    <name evidence="1" type="ORF">IF188_09680</name>
</gene>
<evidence type="ECO:0008006" key="3">
    <source>
        <dbReference type="Google" id="ProtNLM"/>
    </source>
</evidence>
<dbReference type="EMBL" id="JACXZS010000005">
    <property type="protein sequence ID" value="MBD3941964.1"/>
    <property type="molecule type" value="Genomic_DNA"/>
</dbReference>
<organism evidence="1 2">
    <name type="scientific">Microbacterium helvum</name>
    <dbReference type="NCBI Taxonomy" id="2773713"/>
    <lineage>
        <taxon>Bacteria</taxon>
        <taxon>Bacillati</taxon>
        <taxon>Actinomycetota</taxon>
        <taxon>Actinomycetes</taxon>
        <taxon>Micrococcales</taxon>
        <taxon>Microbacteriaceae</taxon>
        <taxon>Microbacterium</taxon>
    </lineage>
</organism>